<feature type="signal peptide" evidence="2">
    <location>
        <begin position="1"/>
        <end position="27"/>
    </location>
</feature>
<organism evidence="3 4">
    <name type="scientific">Larkinella knui</name>
    <dbReference type="NCBI Taxonomy" id="2025310"/>
    <lineage>
        <taxon>Bacteria</taxon>
        <taxon>Pseudomonadati</taxon>
        <taxon>Bacteroidota</taxon>
        <taxon>Cytophagia</taxon>
        <taxon>Cytophagales</taxon>
        <taxon>Spirosomataceae</taxon>
        <taxon>Larkinella</taxon>
    </lineage>
</organism>
<dbReference type="RefSeq" id="WP_124906909.1">
    <property type="nucleotide sequence ID" value="NZ_RQJP01000002.1"/>
</dbReference>
<dbReference type="EMBL" id="RQJP01000002">
    <property type="protein sequence ID" value="RRB15304.1"/>
    <property type="molecule type" value="Genomic_DNA"/>
</dbReference>
<evidence type="ECO:0000313" key="4">
    <source>
        <dbReference type="Proteomes" id="UP000274271"/>
    </source>
</evidence>
<dbReference type="InterPro" id="IPR010131">
    <property type="entry name" value="MdtP/NodT-like"/>
</dbReference>
<dbReference type="Gene3D" id="1.20.1600.10">
    <property type="entry name" value="Outer membrane efflux proteins (OEP)"/>
    <property type="match status" value="1"/>
</dbReference>
<dbReference type="PANTHER" id="PTHR30203:SF24">
    <property type="entry name" value="BLR4935 PROTEIN"/>
    <property type="match status" value="1"/>
</dbReference>
<comment type="caution">
    <text evidence="3">The sequence shown here is derived from an EMBL/GenBank/DDBJ whole genome shotgun (WGS) entry which is preliminary data.</text>
</comment>
<keyword evidence="4" id="KW-1185">Reference proteome</keyword>
<dbReference type="InterPro" id="IPR003423">
    <property type="entry name" value="OMP_efflux"/>
</dbReference>
<reference evidence="3 4" key="1">
    <citation type="submission" date="2018-11" db="EMBL/GenBank/DDBJ databases">
        <authorList>
            <person name="Zhou Z."/>
            <person name="Wang G."/>
        </authorList>
    </citation>
    <scope>NUCLEOTIDE SEQUENCE [LARGE SCALE GENOMIC DNA]</scope>
    <source>
        <strain evidence="3 4">KCTC42998</strain>
    </source>
</reference>
<accession>A0A3P1CQR4</accession>
<dbReference type="AlphaFoldDB" id="A0A3P1CQR4"/>
<comment type="similarity">
    <text evidence="1">Belongs to the outer membrane factor (OMF) (TC 1.B.17) family.</text>
</comment>
<dbReference type="OrthoDB" id="712316at2"/>
<dbReference type="GO" id="GO:0015562">
    <property type="term" value="F:efflux transmembrane transporter activity"/>
    <property type="evidence" value="ECO:0007669"/>
    <property type="project" value="InterPro"/>
</dbReference>
<keyword evidence="2" id="KW-0732">Signal</keyword>
<evidence type="ECO:0000313" key="3">
    <source>
        <dbReference type="EMBL" id="RRB15304.1"/>
    </source>
</evidence>
<gene>
    <name evidence="3" type="ORF">EHT87_12255</name>
</gene>
<sequence>MKNRMANPHTVQVCFLLNFLVSSLLYAQTPRTLTLAEAVAEARQNNPVLRSEQLSVQSAQADVVTAGLRPNPVLNNQTLQLAKPSSFPENTNALNARNRQVWWQVTTPVNVAKKRQKAVALAEKSVELTRRNVAELERNLLLEVGNQWLDAWSARRRLDLILQAQRNVDTLVNINQVRLRNQVITRTDLLRTQILADQYRLRSQTTRQEYLNELAVLKRLLGTSDSLDVALTDTTLVWKAGPTDTLLTRAHLTRTDVRFAEQAVEVAAQNTRLQEALRAPQPEVGAIYNPQNSIPYIGFYGTLPLPFFNKNQGEIQKAKVQQEQTQQVVRYTRQQVQTEVQTAYRSYLTQGENINRYGGILQQSEQILTSVRYAYLKGGTTIVDYLEAQRSWLDVQQEYLDAQEAYRRSLLQLWFVTGQLPTLTR</sequence>
<dbReference type="SUPFAM" id="SSF56954">
    <property type="entry name" value="Outer membrane efflux proteins (OEP)"/>
    <property type="match status" value="1"/>
</dbReference>
<feature type="chain" id="PRO_5018177400" evidence="2">
    <location>
        <begin position="28"/>
        <end position="425"/>
    </location>
</feature>
<dbReference type="PANTHER" id="PTHR30203">
    <property type="entry name" value="OUTER MEMBRANE CATION EFFLUX PROTEIN"/>
    <property type="match status" value="1"/>
</dbReference>
<proteinExistence type="inferred from homology"/>
<dbReference type="Pfam" id="PF02321">
    <property type="entry name" value="OEP"/>
    <property type="match status" value="2"/>
</dbReference>
<evidence type="ECO:0000256" key="2">
    <source>
        <dbReference type="SAM" id="SignalP"/>
    </source>
</evidence>
<protein>
    <submittedName>
        <fullName evidence="3">TolC family protein</fullName>
    </submittedName>
</protein>
<name>A0A3P1CQR4_9BACT</name>
<evidence type="ECO:0000256" key="1">
    <source>
        <dbReference type="ARBA" id="ARBA00007613"/>
    </source>
</evidence>
<dbReference type="Proteomes" id="UP000274271">
    <property type="component" value="Unassembled WGS sequence"/>
</dbReference>